<evidence type="ECO:0000256" key="6">
    <source>
        <dbReference type="ARBA" id="ARBA00023157"/>
    </source>
</evidence>
<dbReference type="GO" id="GO:0005770">
    <property type="term" value="C:late endosome"/>
    <property type="evidence" value="ECO:0007669"/>
    <property type="project" value="TreeGrafter"/>
</dbReference>
<reference evidence="12" key="2">
    <citation type="submission" date="2020-08" db="EMBL/GenBank/DDBJ databases">
        <title>Plant Genome Project.</title>
        <authorList>
            <person name="Zhang R.-G."/>
        </authorList>
    </citation>
    <scope>NUCLEOTIDE SEQUENCE</scope>
    <source>
        <strain evidence="12">Huo1</strain>
        <tissue evidence="12">Leaf</tissue>
    </source>
</reference>
<protein>
    <submittedName>
        <fullName evidence="12">Uncharacterized protein</fullName>
    </submittedName>
</protein>
<dbReference type="GO" id="GO:0005765">
    <property type="term" value="C:lysosomal membrane"/>
    <property type="evidence" value="ECO:0007669"/>
    <property type="project" value="TreeGrafter"/>
</dbReference>
<evidence type="ECO:0000259" key="10">
    <source>
        <dbReference type="SMART" id="SM00645"/>
    </source>
</evidence>
<dbReference type="FunFam" id="3.90.70.10:FF:000039">
    <property type="entry name" value="Cysteine proteinase 2, putative"/>
    <property type="match status" value="1"/>
</dbReference>
<organism evidence="12">
    <name type="scientific">Salvia splendens</name>
    <name type="common">Scarlet sage</name>
    <dbReference type="NCBI Taxonomy" id="180675"/>
    <lineage>
        <taxon>Eukaryota</taxon>
        <taxon>Viridiplantae</taxon>
        <taxon>Streptophyta</taxon>
        <taxon>Embryophyta</taxon>
        <taxon>Tracheophyta</taxon>
        <taxon>Spermatophyta</taxon>
        <taxon>Magnoliopsida</taxon>
        <taxon>eudicotyledons</taxon>
        <taxon>Gunneridae</taxon>
        <taxon>Pentapetalae</taxon>
        <taxon>asterids</taxon>
        <taxon>lamiids</taxon>
        <taxon>Lamiales</taxon>
        <taxon>Lamiaceae</taxon>
        <taxon>Nepetoideae</taxon>
        <taxon>Mentheae</taxon>
        <taxon>Salviinae</taxon>
        <taxon>Salvia</taxon>
        <taxon>Salvia subgen. Calosphace</taxon>
        <taxon>core Calosphace</taxon>
    </lineage>
</organism>
<keyword evidence="13" id="KW-1185">Reference proteome</keyword>
<dbReference type="EMBL" id="PNBA02000004">
    <property type="protein sequence ID" value="KAG6428559.1"/>
    <property type="molecule type" value="Genomic_DNA"/>
</dbReference>
<dbReference type="InterPro" id="IPR000169">
    <property type="entry name" value="Pept_cys_AS"/>
</dbReference>
<comment type="similarity">
    <text evidence="2">Belongs to the TMEM192 family.</text>
</comment>
<evidence type="ECO:0000256" key="1">
    <source>
        <dbReference type="ARBA" id="ARBA00004141"/>
    </source>
</evidence>
<evidence type="ECO:0000256" key="9">
    <source>
        <dbReference type="SAM" id="SignalP"/>
    </source>
</evidence>
<dbReference type="Pfam" id="PF08246">
    <property type="entry name" value="Inhibitor_I29"/>
    <property type="match status" value="1"/>
</dbReference>
<feature type="coiled-coil region" evidence="7">
    <location>
        <begin position="658"/>
        <end position="775"/>
    </location>
</feature>
<name>A0A8X8YBX3_SALSN</name>
<dbReference type="CDD" id="cd02248">
    <property type="entry name" value="Peptidase_C1A"/>
    <property type="match status" value="1"/>
</dbReference>
<feature type="transmembrane region" description="Helical" evidence="8">
    <location>
        <begin position="550"/>
        <end position="571"/>
    </location>
</feature>
<dbReference type="InterPro" id="IPR025661">
    <property type="entry name" value="Pept_asp_AS"/>
</dbReference>
<dbReference type="GO" id="GO:0009699">
    <property type="term" value="P:phenylpropanoid biosynthetic process"/>
    <property type="evidence" value="ECO:0007669"/>
    <property type="project" value="UniProtKB-ARBA"/>
</dbReference>
<evidence type="ECO:0000259" key="11">
    <source>
        <dbReference type="SMART" id="SM00848"/>
    </source>
</evidence>
<dbReference type="InterPro" id="IPR025660">
    <property type="entry name" value="Pept_his_AS"/>
</dbReference>
<dbReference type="PROSITE" id="PS00640">
    <property type="entry name" value="THIOL_PROTEASE_ASN"/>
    <property type="match status" value="1"/>
</dbReference>
<feature type="chain" id="PRO_5036476288" evidence="9">
    <location>
        <begin position="26"/>
        <end position="788"/>
    </location>
</feature>
<reference evidence="12" key="1">
    <citation type="submission" date="2018-01" db="EMBL/GenBank/DDBJ databases">
        <authorList>
            <person name="Mao J.F."/>
        </authorList>
    </citation>
    <scope>NUCLEOTIDE SEQUENCE</scope>
    <source>
        <strain evidence="12">Huo1</strain>
        <tissue evidence="12">Leaf</tissue>
    </source>
</reference>
<dbReference type="Gene3D" id="3.90.70.10">
    <property type="entry name" value="Cysteine proteinases"/>
    <property type="match status" value="1"/>
</dbReference>
<dbReference type="SMART" id="SM00848">
    <property type="entry name" value="Inhibitor_I29"/>
    <property type="match status" value="1"/>
</dbReference>
<feature type="domain" description="Peptidase C1A papain C-terminal" evidence="10">
    <location>
        <begin position="221"/>
        <end position="436"/>
    </location>
</feature>
<dbReference type="InterPro" id="IPR029399">
    <property type="entry name" value="TMEM192"/>
</dbReference>
<keyword evidence="7" id="KW-0175">Coiled coil</keyword>
<accession>A0A8X8YBX3</accession>
<dbReference type="PANTHER" id="PTHR31592:SF1">
    <property type="entry name" value="TRANSMEMBRANE PROTEIN 192"/>
    <property type="match status" value="1"/>
</dbReference>
<dbReference type="PANTHER" id="PTHR31592">
    <property type="entry name" value="TRANSMEMBRANE PROTEIN 192"/>
    <property type="match status" value="1"/>
</dbReference>
<evidence type="ECO:0000313" key="12">
    <source>
        <dbReference type="EMBL" id="KAG6428559.1"/>
    </source>
</evidence>
<sequence>MEATSRATSSLVLFLSLLKISPTQDTETIPNRCCPTHRCGPHLQLYTEPRGPPEPLHWIIKLPKAQSASLLNSLSAPYSPIPMARLLLLFIGVLIASATVARSGSELLDNPIRQVVDGLHELESSILKAVGDSRRAVSFARFAHRYGKMYESSEEIQRRFQVFSENLRMIRSHNRKGLSYSMGVNEFTDLTWDEFKKHRLGAAQNCSATRSGNHKLTDAVLPTLIDWRKSGIVSPVKNQGSCGSCWTFSSTGALEAAYAQAFGKSISLSEQQLVDCAGAFNNFGCNGGLPSQAFEYIKYNGGLDTEAAYPYTGKDGVCKYSSENVAVKVVDSVNITLGAEDELKHAVAFVRPVSVAFEVVDGFKAYNGGVYTSTTCGSDPMDVNHAVLAVGYGVENGVPYWLIKNSWGADWGDNGYFKMEMGKNMCATSDNFSSEMSMDRHGSSYAASPEETNLFLDILQEAPLCGHQKRTRILGSYAIFALGITWILKSLEDLTVSLLCSCNILLLVVTGIFLQYLVYQVHKIRLQVIYAFDDWSLQGYYGFSQKLKHIIRLPFATIAYGTAAMLLVMAWKHHISFLSISMLLRIIMLVEAVCAGFFMSVYVGYVHQYNSLDSQPDALNSLYSPLQQASPLEGLRYHDGGRLSDQQMALLQYQRENLHFLSEEILRLQESLSKYERTNDGSTPQVDLAHLLATRDQELRTLSAEMNQLQSELRLARSLIAERDSEIQGVRNTNNQYIEENERLRAILGEWSARAAKLERALESANMSNLELQKKISSKTRTTAEPVD</sequence>
<dbReference type="Proteomes" id="UP000298416">
    <property type="component" value="Unassembled WGS sequence"/>
</dbReference>
<dbReference type="Pfam" id="PF14802">
    <property type="entry name" value="TMEM192"/>
    <property type="match status" value="1"/>
</dbReference>
<dbReference type="AlphaFoldDB" id="A0A8X8YBX3"/>
<feature type="transmembrane region" description="Helical" evidence="8">
    <location>
        <begin position="583"/>
        <end position="605"/>
    </location>
</feature>
<dbReference type="GO" id="GO:0008234">
    <property type="term" value="F:cysteine-type peptidase activity"/>
    <property type="evidence" value="ECO:0007669"/>
    <property type="project" value="InterPro"/>
</dbReference>
<evidence type="ECO:0000256" key="5">
    <source>
        <dbReference type="ARBA" id="ARBA00023136"/>
    </source>
</evidence>
<feature type="transmembrane region" description="Helical" evidence="8">
    <location>
        <begin position="473"/>
        <end position="491"/>
    </location>
</feature>
<keyword evidence="4 8" id="KW-1133">Transmembrane helix</keyword>
<dbReference type="PROSITE" id="PS00639">
    <property type="entry name" value="THIOL_PROTEASE_HIS"/>
    <property type="match status" value="1"/>
</dbReference>
<dbReference type="InterPro" id="IPR039417">
    <property type="entry name" value="Peptidase_C1A_papain-like"/>
</dbReference>
<dbReference type="GO" id="GO:0050547">
    <property type="term" value="F:feruloyl-CoA hydratase/lyase activity"/>
    <property type="evidence" value="ECO:0007669"/>
    <property type="project" value="UniProtKB-ARBA"/>
</dbReference>
<dbReference type="PROSITE" id="PS00139">
    <property type="entry name" value="THIOL_PROTEASE_CYS"/>
    <property type="match status" value="1"/>
</dbReference>
<dbReference type="InterPro" id="IPR038765">
    <property type="entry name" value="Papain-like_cys_pep_sf"/>
</dbReference>
<feature type="signal peptide" evidence="9">
    <location>
        <begin position="1"/>
        <end position="25"/>
    </location>
</feature>
<proteinExistence type="inferred from homology"/>
<keyword evidence="9" id="KW-0732">Signal</keyword>
<dbReference type="PRINTS" id="PR00705">
    <property type="entry name" value="PAPAIN"/>
</dbReference>
<comment type="subcellular location">
    <subcellularLocation>
        <location evidence="1">Membrane</location>
        <topology evidence="1">Multi-pass membrane protein</topology>
    </subcellularLocation>
</comment>
<keyword evidence="3 8" id="KW-0812">Transmembrane</keyword>
<evidence type="ECO:0000256" key="8">
    <source>
        <dbReference type="SAM" id="Phobius"/>
    </source>
</evidence>
<dbReference type="SUPFAM" id="SSF54001">
    <property type="entry name" value="Cysteine proteinases"/>
    <property type="match status" value="1"/>
</dbReference>
<comment type="caution">
    <text evidence="12">The sequence shown here is derived from an EMBL/GenBank/DDBJ whole genome shotgun (WGS) entry which is preliminary data.</text>
</comment>
<dbReference type="Pfam" id="PF00112">
    <property type="entry name" value="Peptidase_C1"/>
    <property type="match status" value="1"/>
</dbReference>
<dbReference type="GO" id="GO:0006508">
    <property type="term" value="P:proteolysis"/>
    <property type="evidence" value="ECO:0007669"/>
    <property type="project" value="InterPro"/>
</dbReference>
<evidence type="ECO:0000313" key="13">
    <source>
        <dbReference type="Proteomes" id="UP000298416"/>
    </source>
</evidence>
<evidence type="ECO:0000256" key="4">
    <source>
        <dbReference type="ARBA" id="ARBA00022989"/>
    </source>
</evidence>
<dbReference type="InterPro" id="IPR013201">
    <property type="entry name" value="Prot_inhib_I29"/>
</dbReference>
<keyword evidence="6" id="KW-1015">Disulfide bond</keyword>
<dbReference type="InterPro" id="IPR000668">
    <property type="entry name" value="Peptidase_C1A_C"/>
</dbReference>
<feature type="transmembrane region" description="Helical" evidence="8">
    <location>
        <begin position="498"/>
        <end position="518"/>
    </location>
</feature>
<evidence type="ECO:0000256" key="2">
    <source>
        <dbReference type="ARBA" id="ARBA00006314"/>
    </source>
</evidence>
<evidence type="ECO:0000256" key="7">
    <source>
        <dbReference type="SAM" id="Coils"/>
    </source>
</evidence>
<dbReference type="SMART" id="SM00645">
    <property type="entry name" value="Pept_C1"/>
    <property type="match status" value="1"/>
</dbReference>
<gene>
    <name evidence="12" type="ORF">SASPL_112811</name>
</gene>
<evidence type="ECO:0000256" key="3">
    <source>
        <dbReference type="ARBA" id="ARBA00022692"/>
    </source>
</evidence>
<feature type="domain" description="Cathepsin propeptide inhibitor" evidence="11">
    <location>
        <begin position="139"/>
        <end position="195"/>
    </location>
</feature>
<keyword evidence="5 8" id="KW-0472">Membrane</keyword>